<dbReference type="InterPro" id="IPR051857">
    <property type="entry name" value="Asn_synthetase_domain"/>
</dbReference>
<dbReference type="Gene3D" id="3.60.20.10">
    <property type="entry name" value="Glutamine Phosphoribosylpyrophosphate, subunit 1, domain 1"/>
    <property type="match status" value="1"/>
</dbReference>
<proteinExistence type="predicted"/>
<dbReference type="Gene3D" id="3.40.50.620">
    <property type="entry name" value="HUPs"/>
    <property type="match status" value="1"/>
</dbReference>
<dbReference type="Pfam" id="PF00733">
    <property type="entry name" value="Asn_synthase"/>
    <property type="match status" value="1"/>
</dbReference>
<evidence type="ECO:0000256" key="1">
    <source>
        <dbReference type="ARBA" id="ARBA00022605"/>
    </source>
</evidence>
<dbReference type="InterPro" id="IPR014729">
    <property type="entry name" value="Rossmann-like_a/b/a_fold"/>
</dbReference>
<accession>A0A1E4TR78</accession>
<dbReference type="Pfam" id="PF13537">
    <property type="entry name" value="GATase_7"/>
    <property type="match status" value="1"/>
</dbReference>
<keyword evidence="3" id="KW-0315">Glutamine amidotransferase</keyword>
<dbReference type="EMBL" id="KV454016">
    <property type="protein sequence ID" value="ODV94249.1"/>
    <property type="molecule type" value="Genomic_DNA"/>
</dbReference>
<dbReference type="InterPro" id="IPR001962">
    <property type="entry name" value="Asn_synthase"/>
</dbReference>
<gene>
    <name evidence="5" type="ORF">PACTADRAFT_51122</name>
</gene>
<evidence type="ECO:0000259" key="4">
    <source>
        <dbReference type="PROSITE" id="PS51278"/>
    </source>
</evidence>
<sequence length="601" mass="68436">MCGILLHYSAERIVDYDVDYNNIDIKKVLEEDFSASLSSLGDDQSHEQFKSCNHIFESLVPKILSRGSDFAGYDKFDIDNDDGGQLEMFSSVLSLRSPFTKQPLTSETSRFIVQFNGELYNEQINGDNHKNDTEFIFNKLNSLSMDGDENDITNGILQVIGILEGEFAYCIYDKLSKKIYFGKDILGKKSLSYSICEKTAQLYISSCFPVCDCKLIFQECENASVYIFHIDNKQLKKISYNDSEYLPNDFVVNGTHFASEEETKKLLSLLNDELNISVESRIKNIFPLHGSSSNFAILFSGGLDCTILAYLAAKISKPGTAIDLLNVSFFNPRTNLKPSETPDRKLSLKNWLNLSKIFYNEKINFQLIEIDIPYEEYLQHKPRVIQLIYPNDTEMDLSIAIAFYFASRGSGRKICYHQGLSLDEINNADRVDYLSTCKVLLSGLGADELFGGYTRHERIFTPISNLKKKKQEVPTDISNSLLFNNLQAELQLDITNLDTRNLARDDRIVSSWSKEMRYPFLDVNVISLVTKCIPLSLKLNYNFQTGEIIRKYLLRELASHLGMEWVRDEAKRAIQFGAKSAKMEIGTGRMKGTDKINQLVN</sequence>
<dbReference type="PROSITE" id="PS51278">
    <property type="entry name" value="GATASE_TYPE_2"/>
    <property type="match status" value="1"/>
</dbReference>
<dbReference type="CDD" id="cd01991">
    <property type="entry name" value="Asn_synthase_B_C"/>
    <property type="match status" value="1"/>
</dbReference>
<dbReference type="GO" id="GO:0006529">
    <property type="term" value="P:asparagine biosynthetic process"/>
    <property type="evidence" value="ECO:0007669"/>
    <property type="project" value="UniProtKB-KW"/>
</dbReference>
<dbReference type="Proteomes" id="UP000094236">
    <property type="component" value="Unassembled WGS sequence"/>
</dbReference>
<organism evidence="5 6">
    <name type="scientific">Pachysolen tannophilus NRRL Y-2460</name>
    <dbReference type="NCBI Taxonomy" id="669874"/>
    <lineage>
        <taxon>Eukaryota</taxon>
        <taxon>Fungi</taxon>
        <taxon>Dikarya</taxon>
        <taxon>Ascomycota</taxon>
        <taxon>Saccharomycotina</taxon>
        <taxon>Pichiomycetes</taxon>
        <taxon>Pachysolenaceae</taxon>
        <taxon>Pachysolen</taxon>
    </lineage>
</organism>
<keyword evidence="6" id="KW-1185">Reference proteome</keyword>
<evidence type="ECO:0000256" key="3">
    <source>
        <dbReference type="ARBA" id="ARBA00022962"/>
    </source>
</evidence>
<dbReference type="SUPFAM" id="SSF52402">
    <property type="entry name" value="Adenine nucleotide alpha hydrolases-like"/>
    <property type="match status" value="1"/>
</dbReference>
<protein>
    <recommendedName>
        <fullName evidence="4">Glutamine amidotransferase type-2 domain-containing protein</fullName>
    </recommendedName>
</protein>
<name>A0A1E4TR78_PACTA</name>
<evidence type="ECO:0000256" key="2">
    <source>
        <dbReference type="ARBA" id="ARBA00022888"/>
    </source>
</evidence>
<evidence type="ECO:0000313" key="5">
    <source>
        <dbReference type="EMBL" id="ODV94249.1"/>
    </source>
</evidence>
<dbReference type="STRING" id="669874.A0A1E4TR78"/>
<dbReference type="InterPro" id="IPR017932">
    <property type="entry name" value="GATase_2_dom"/>
</dbReference>
<dbReference type="AlphaFoldDB" id="A0A1E4TR78"/>
<keyword evidence="2" id="KW-0061">Asparagine biosynthesis</keyword>
<dbReference type="SUPFAM" id="SSF56235">
    <property type="entry name" value="N-terminal nucleophile aminohydrolases (Ntn hydrolases)"/>
    <property type="match status" value="1"/>
</dbReference>
<keyword evidence="1" id="KW-0028">Amino-acid biosynthesis</keyword>
<dbReference type="PANTHER" id="PTHR45937">
    <property type="entry name" value="ASPARAGINE SYNTHETASE DOMAIN-CONTAINING PROTEIN 1"/>
    <property type="match status" value="1"/>
</dbReference>
<reference evidence="6" key="1">
    <citation type="submission" date="2016-05" db="EMBL/GenBank/DDBJ databases">
        <title>Comparative genomics of biotechnologically important yeasts.</title>
        <authorList>
            <consortium name="DOE Joint Genome Institute"/>
            <person name="Riley R."/>
            <person name="Haridas S."/>
            <person name="Wolfe K.H."/>
            <person name="Lopes M.R."/>
            <person name="Hittinger C.T."/>
            <person name="Goker M."/>
            <person name="Salamov A."/>
            <person name="Wisecaver J."/>
            <person name="Long T.M."/>
            <person name="Aerts A.L."/>
            <person name="Barry K."/>
            <person name="Choi C."/>
            <person name="Clum A."/>
            <person name="Coughlan A.Y."/>
            <person name="Deshpande S."/>
            <person name="Douglass A.P."/>
            <person name="Hanson S.J."/>
            <person name="Klenk H.-P."/>
            <person name="Labutti K."/>
            <person name="Lapidus A."/>
            <person name="Lindquist E."/>
            <person name="Lipzen A."/>
            <person name="Meier-Kolthoff J.P."/>
            <person name="Ohm R.A."/>
            <person name="Otillar R.P."/>
            <person name="Pangilinan J."/>
            <person name="Peng Y."/>
            <person name="Rokas A."/>
            <person name="Rosa C.A."/>
            <person name="Scheuner C."/>
            <person name="Sibirny A.A."/>
            <person name="Slot J.C."/>
            <person name="Stielow J.B."/>
            <person name="Sun H."/>
            <person name="Kurtzman C.P."/>
            <person name="Blackwell M."/>
            <person name="Grigoriev I.V."/>
            <person name="Jeffries T.W."/>
        </authorList>
    </citation>
    <scope>NUCLEOTIDE SEQUENCE [LARGE SCALE GENOMIC DNA]</scope>
    <source>
        <strain evidence="6">NRRL Y-2460</strain>
    </source>
</reference>
<dbReference type="GO" id="GO:0004066">
    <property type="term" value="F:asparagine synthase (glutamine-hydrolyzing) activity"/>
    <property type="evidence" value="ECO:0007669"/>
    <property type="project" value="InterPro"/>
</dbReference>
<feature type="domain" description="Glutamine amidotransferase type-2" evidence="4">
    <location>
        <begin position="2"/>
        <end position="241"/>
    </location>
</feature>
<dbReference type="InterPro" id="IPR029055">
    <property type="entry name" value="Ntn_hydrolases_N"/>
</dbReference>
<dbReference type="PANTHER" id="PTHR45937:SF1">
    <property type="entry name" value="ASPARAGINE SYNTHETASE DOMAIN-CONTAINING PROTEIN 1"/>
    <property type="match status" value="1"/>
</dbReference>
<dbReference type="OrthoDB" id="10252281at2759"/>
<evidence type="ECO:0000313" key="6">
    <source>
        <dbReference type="Proteomes" id="UP000094236"/>
    </source>
</evidence>